<feature type="domain" description="THUMP" evidence="3">
    <location>
        <begin position="47"/>
        <end position="158"/>
    </location>
</feature>
<dbReference type="SMART" id="SM00981">
    <property type="entry name" value="THUMP"/>
    <property type="match status" value="1"/>
</dbReference>
<organism evidence="4">
    <name type="scientific">marine metagenome</name>
    <dbReference type="NCBI Taxonomy" id="408172"/>
    <lineage>
        <taxon>unclassified sequences</taxon>
        <taxon>metagenomes</taxon>
        <taxon>ecological metagenomes</taxon>
    </lineage>
</organism>
<dbReference type="InterPro" id="IPR000241">
    <property type="entry name" value="RlmKL-like_Mtase"/>
</dbReference>
<evidence type="ECO:0000259" key="3">
    <source>
        <dbReference type="PROSITE" id="PS51165"/>
    </source>
</evidence>
<dbReference type="GO" id="GO:0003723">
    <property type="term" value="F:RNA binding"/>
    <property type="evidence" value="ECO:0007669"/>
    <property type="project" value="InterPro"/>
</dbReference>
<dbReference type="Pfam" id="PF01170">
    <property type="entry name" value="UPF0020"/>
    <property type="match status" value="1"/>
</dbReference>
<protein>
    <recommendedName>
        <fullName evidence="3">THUMP domain-containing protein</fullName>
    </recommendedName>
</protein>
<dbReference type="InterPro" id="IPR029063">
    <property type="entry name" value="SAM-dependent_MTases_sf"/>
</dbReference>
<dbReference type="EMBL" id="UINC01164011">
    <property type="protein sequence ID" value="SVD64629.1"/>
    <property type="molecule type" value="Genomic_DNA"/>
</dbReference>
<feature type="non-terminal residue" evidence="4">
    <location>
        <position position="253"/>
    </location>
</feature>
<accession>A0A382X1B5</accession>
<sequence length="253" mass="27977">MNETLDMLYVTSPPDMGPLLARELEELGIPVQREMRGGVYVEKSLAVGYRVCLWSRIANRALWPLTTFRAPDEDMLYKGVKAFPWEEHLKPDGTLAIDANCVQSGITHSHYAALRTKDAIVDRFRDQTGERPSVDLNNPDLQINTYLFKDDATLSIDLAGQSLYRRGYRTAGLEAPLKENLAAGLLYRAGWPKIAAEGGTLVDPMCGTGTFLVEAAMIACKAAPGLLKNECGVSRWLLHDPVVWASLLEEAIK</sequence>
<dbReference type="PANTHER" id="PTHR47313:SF1">
    <property type="entry name" value="RIBOSOMAL RNA LARGE SUBUNIT METHYLTRANSFERASE K_L"/>
    <property type="match status" value="1"/>
</dbReference>
<evidence type="ECO:0000256" key="1">
    <source>
        <dbReference type="ARBA" id="ARBA00022603"/>
    </source>
</evidence>
<dbReference type="PANTHER" id="PTHR47313">
    <property type="entry name" value="RIBOSOMAL RNA LARGE SUBUNIT METHYLTRANSFERASE K/L"/>
    <property type="match status" value="1"/>
</dbReference>
<dbReference type="Gene3D" id="3.40.50.150">
    <property type="entry name" value="Vaccinia Virus protein VP39"/>
    <property type="match status" value="1"/>
</dbReference>
<dbReference type="AlphaFoldDB" id="A0A382X1B5"/>
<dbReference type="SUPFAM" id="SSF53335">
    <property type="entry name" value="S-adenosyl-L-methionine-dependent methyltransferases"/>
    <property type="match status" value="1"/>
</dbReference>
<dbReference type="Pfam" id="PF02926">
    <property type="entry name" value="THUMP"/>
    <property type="match status" value="1"/>
</dbReference>
<proteinExistence type="predicted"/>
<dbReference type="GO" id="GO:0070043">
    <property type="term" value="F:rRNA (guanine-N7-)-methyltransferase activity"/>
    <property type="evidence" value="ECO:0007669"/>
    <property type="project" value="TreeGrafter"/>
</dbReference>
<dbReference type="InterPro" id="IPR004114">
    <property type="entry name" value="THUMP_dom"/>
</dbReference>
<keyword evidence="1" id="KW-0489">Methyltransferase</keyword>
<gene>
    <name evidence="4" type="ORF">METZ01_LOCUS417483</name>
</gene>
<evidence type="ECO:0000313" key="4">
    <source>
        <dbReference type="EMBL" id="SVD64629.1"/>
    </source>
</evidence>
<dbReference type="GO" id="GO:0008990">
    <property type="term" value="F:rRNA (guanine-N2-)-methyltransferase activity"/>
    <property type="evidence" value="ECO:0007669"/>
    <property type="project" value="TreeGrafter"/>
</dbReference>
<keyword evidence="2" id="KW-0808">Transferase</keyword>
<dbReference type="InterPro" id="IPR054170">
    <property type="entry name" value="RlmL_1st"/>
</dbReference>
<dbReference type="Pfam" id="PF22020">
    <property type="entry name" value="RlmL_1st"/>
    <property type="match status" value="1"/>
</dbReference>
<dbReference type="Gene3D" id="3.30.2130.30">
    <property type="match status" value="1"/>
</dbReference>
<evidence type="ECO:0000256" key="2">
    <source>
        <dbReference type="ARBA" id="ARBA00022679"/>
    </source>
</evidence>
<name>A0A382X1B5_9ZZZZ</name>
<reference evidence="4" key="1">
    <citation type="submission" date="2018-05" db="EMBL/GenBank/DDBJ databases">
        <authorList>
            <person name="Lanie J.A."/>
            <person name="Ng W.-L."/>
            <person name="Kazmierczak K.M."/>
            <person name="Andrzejewski T.M."/>
            <person name="Davidsen T.M."/>
            <person name="Wayne K.J."/>
            <person name="Tettelin H."/>
            <person name="Glass J.I."/>
            <person name="Rusch D."/>
            <person name="Podicherti R."/>
            <person name="Tsui H.-C.T."/>
            <person name="Winkler M.E."/>
        </authorList>
    </citation>
    <scope>NUCLEOTIDE SEQUENCE</scope>
</reference>
<dbReference type="PROSITE" id="PS51165">
    <property type="entry name" value="THUMP"/>
    <property type="match status" value="1"/>
</dbReference>
<dbReference type="CDD" id="cd11715">
    <property type="entry name" value="THUMP_AdoMetMT"/>
    <property type="match status" value="1"/>
</dbReference>